<dbReference type="Pfam" id="PF01863">
    <property type="entry name" value="YgjP-like"/>
    <property type="match status" value="2"/>
</dbReference>
<feature type="domain" description="YgjP-like metallopeptidase" evidence="1">
    <location>
        <begin position="70"/>
        <end position="171"/>
    </location>
</feature>
<feature type="domain" description="YgjP-like metallopeptidase" evidence="1">
    <location>
        <begin position="12"/>
        <end position="64"/>
    </location>
</feature>
<comment type="caution">
    <text evidence="2">The sequence shown here is derived from an EMBL/GenBank/DDBJ whole genome shotgun (WGS) entry which is preliminary data.</text>
</comment>
<evidence type="ECO:0000313" key="3">
    <source>
        <dbReference type="Proteomes" id="UP000886796"/>
    </source>
</evidence>
<dbReference type="PANTHER" id="PTHR30399">
    <property type="entry name" value="UNCHARACTERIZED PROTEIN YGJP"/>
    <property type="match status" value="1"/>
</dbReference>
<dbReference type="CDD" id="cd07344">
    <property type="entry name" value="M48_yhfN_like"/>
    <property type="match status" value="1"/>
</dbReference>
<dbReference type="EMBL" id="DVFK01000104">
    <property type="protein sequence ID" value="HIQ68325.1"/>
    <property type="molecule type" value="Genomic_DNA"/>
</dbReference>
<name>A0A9D0Z5J7_9FIRM</name>
<gene>
    <name evidence="2" type="ORF">IAB74_07440</name>
</gene>
<proteinExistence type="predicted"/>
<dbReference type="InterPro" id="IPR053136">
    <property type="entry name" value="UTP_pyrophosphatase-like"/>
</dbReference>
<dbReference type="InterPro" id="IPR002725">
    <property type="entry name" value="YgjP-like_metallopeptidase"/>
</dbReference>
<reference evidence="2" key="1">
    <citation type="submission" date="2020-10" db="EMBL/GenBank/DDBJ databases">
        <authorList>
            <person name="Gilroy R."/>
        </authorList>
    </citation>
    <scope>NUCLEOTIDE SEQUENCE</scope>
    <source>
        <strain evidence="2">13361</strain>
    </source>
</reference>
<organism evidence="2 3">
    <name type="scientific">Candidatus Faecousia excrementigallinarum</name>
    <dbReference type="NCBI Taxonomy" id="2840806"/>
    <lineage>
        <taxon>Bacteria</taxon>
        <taxon>Bacillati</taxon>
        <taxon>Bacillota</taxon>
        <taxon>Clostridia</taxon>
        <taxon>Eubacteriales</taxon>
        <taxon>Oscillospiraceae</taxon>
        <taxon>Faecousia</taxon>
    </lineage>
</organism>
<protein>
    <submittedName>
        <fullName evidence="2">M48 family metallopeptidase</fullName>
    </submittedName>
</protein>
<evidence type="ECO:0000259" key="1">
    <source>
        <dbReference type="Pfam" id="PF01863"/>
    </source>
</evidence>
<dbReference type="PANTHER" id="PTHR30399:SF1">
    <property type="entry name" value="UTP PYROPHOSPHATASE"/>
    <property type="match status" value="1"/>
</dbReference>
<sequence>MYDMEIIRSRRRTLGLEITRDGRVVVRAPFGVSEEQIRRFVTSKQGWLEKHLADFAQAEPLPPLTSGEIRALAEAALEDIPRRVEKYAPLVGVRVGRITIRNQVSRWGSCSAKGNLNFNCLLMLCPEEVRDYVVVHELCHRKQLNHSPAFWAEVERVLPGYKEQYRWLKENGSRLIRRLER</sequence>
<dbReference type="AlphaFoldDB" id="A0A9D0Z5J7"/>
<evidence type="ECO:0000313" key="2">
    <source>
        <dbReference type="EMBL" id="HIQ68325.1"/>
    </source>
</evidence>
<accession>A0A9D0Z5J7</accession>
<dbReference type="Proteomes" id="UP000886796">
    <property type="component" value="Unassembled WGS sequence"/>
</dbReference>
<dbReference type="Gene3D" id="3.30.2010.10">
    <property type="entry name" value="Metalloproteases ('zincins'), catalytic domain"/>
    <property type="match status" value="1"/>
</dbReference>
<reference evidence="2" key="2">
    <citation type="journal article" date="2021" name="PeerJ">
        <title>Extensive microbial diversity within the chicken gut microbiome revealed by metagenomics and culture.</title>
        <authorList>
            <person name="Gilroy R."/>
            <person name="Ravi A."/>
            <person name="Getino M."/>
            <person name="Pursley I."/>
            <person name="Horton D.L."/>
            <person name="Alikhan N.F."/>
            <person name="Baker D."/>
            <person name="Gharbi K."/>
            <person name="Hall N."/>
            <person name="Watson M."/>
            <person name="Adriaenssens E.M."/>
            <person name="Foster-Nyarko E."/>
            <person name="Jarju S."/>
            <person name="Secka A."/>
            <person name="Antonio M."/>
            <person name="Oren A."/>
            <person name="Chaudhuri R.R."/>
            <person name="La Ragione R."/>
            <person name="Hildebrand F."/>
            <person name="Pallen M.J."/>
        </authorList>
    </citation>
    <scope>NUCLEOTIDE SEQUENCE</scope>
    <source>
        <strain evidence="2">13361</strain>
    </source>
</reference>